<dbReference type="AlphaFoldDB" id="A0A811KVC0"/>
<proteinExistence type="predicted"/>
<accession>A0A811KVC0</accession>
<dbReference type="Proteomes" id="UP000614601">
    <property type="component" value="Unassembled WGS sequence"/>
</dbReference>
<keyword evidence="2" id="KW-1185">Reference proteome</keyword>
<evidence type="ECO:0000313" key="2">
    <source>
        <dbReference type="Proteomes" id="UP000614601"/>
    </source>
</evidence>
<dbReference type="EMBL" id="CAJFCW020000004">
    <property type="protein sequence ID" value="CAG9112190.1"/>
    <property type="molecule type" value="Genomic_DNA"/>
</dbReference>
<name>A0A811KVC0_9BILA</name>
<sequence length="117" mass="13273">MLIQRTGCTLANRHATFVHQELIVRPEILVTNPKGGYKSVWVMNGSDQELYVQVKECEDANVYPSKCVVPRKTAQLFVVEFLCHGPQEQQSDTQKVYTCAKHGPDIPCGANHQRDRF</sequence>
<organism evidence="1 2">
    <name type="scientific">Bursaphelenchus okinawaensis</name>
    <dbReference type="NCBI Taxonomy" id="465554"/>
    <lineage>
        <taxon>Eukaryota</taxon>
        <taxon>Metazoa</taxon>
        <taxon>Ecdysozoa</taxon>
        <taxon>Nematoda</taxon>
        <taxon>Chromadorea</taxon>
        <taxon>Rhabditida</taxon>
        <taxon>Tylenchina</taxon>
        <taxon>Tylenchomorpha</taxon>
        <taxon>Aphelenchoidea</taxon>
        <taxon>Aphelenchoididae</taxon>
        <taxon>Bursaphelenchus</taxon>
    </lineage>
</organism>
<comment type="caution">
    <text evidence="1">The sequence shown here is derived from an EMBL/GenBank/DDBJ whole genome shotgun (WGS) entry which is preliminary data.</text>
</comment>
<gene>
    <name evidence="1" type="ORF">BOKJ2_LOCUS8163</name>
</gene>
<protein>
    <submittedName>
        <fullName evidence="1">Uncharacterized protein</fullName>
    </submittedName>
</protein>
<dbReference type="EMBL" id="CAJFDH010000004">
    <property type="protein sequence ID" value="CAD5218953.1"/>
    <property type="molecule type" value="Genomic_DNA"/>
</dbReference>
<evidence type="ECO:0000313" key="1">
    <source>
        <dbReference type="EMBL" id="CAD5218953.1"/>
    </source>
</evidence>
<reference evidence="1" key="1">
    <citation type="submission" date="2020-09" db="EMBL/GenBank/DDBJ databases">
        <authorList>
            <person name="Kikuchi T."/>
        </authorList>
    </citation>
    <scope>NUCLEOTIDE SEQUENCE</scope>
    <source>
        <strain evidence="1">SH1</strain>
    </source>
</reference>
<dbReference type="Proteomes" id="UP000783686">
    <property type="component" value="Unassembled WGS sequence"/>
</dbReference>